<evidence type="ECO:0000256" key="5">
    <source>
        <dbReference type="ARBA" id="ARBA00022857"/>
    </source>
</evidence>
<dbReference type="InterPro" id="IPR050085">
    <property type="entry name" value="AGPR"/>
</dbReference>
<evidence type="ECO:0000256" key="4">
    <source>
        <dbReference type="ARBA" id="ARBA00022605"/>
    </source>
</evidence>
<comment type="catalytic activity">
    <reaction evidence="7">
        <text>N-acetyl-L-glutamate 5-semialdehyde + phosphate + NADP(+) = N-acetyl-L-glutamyl 5-phosphate + NADPH + H(+)</text>
        <dbReference type="Rhea" id="RHEA:21588"/>
        <dbReference type="ChEBI" id="CHEBI:15378"/>
        <dbReference type="ChEBI" id="CHEBI:29123"/>
        <dbReference type="ChEBI" id="CHEBI:43474"/>
        <dbReference type="ChEBI" id="CHEBI:57783"/>
        <dbReference type="ChEBI" id="CHEBI:57936"/>
        <dbReference type="ChEBI" id="CHEBI:58349"/>
        <dbReference type="EC" id="1.2.1.38"/>
    </reaction>
</comment>
<dbReference type="Pfam" id="PF22698">
    <property type="entry name" value="Semialdhyde_dhC_1"/>
    <property type="match status" value="1"/>
</dbReference>
<comment type="caution">
    <text evidence="9">The sequence shown here is derived from an EMBL/GenBank/DDBJ whole genome shotgun (WGS) entry which is preliminary data.</text>
</comment>
<dbReference type="GO" id="GO:0051287">
    <property type="term" value="F:NAD binding"/>
    <property type="evidence" value="ECO:0007669"/>
    <property type="project" value="InterPro"/>
</dbReference>
<dbReference type="NCBIfam" id="TIGR01850">
    <property type="entry name" value="argC"/>
    <property type="match status" value="1"/>
</dbReference>
<keyword evidence="5" id="KW-0521">NADP</keyword>
<dbReference type="SMART" id="SM00859">
    <property type="entry name" value="Semialdhyde_dh"/>
    <property type="match status" value="1"/>
</dbReference>
<dbReference type="SUPFAM" id="SSF51735">
    <property type="entry name" value="NAD(P)-binding Rossmann-fold domains"/>
    <property type="match status" value="1"/>
</dbReference>
<dbReference type="PANTHER" id="PTHR32338:SF10">
    <property type="entry name" value="N-ACETYL-GAMMA-GLUTAMYL-PHOSPHATE REDUCTASE, CHLOROPLASTIC-RELATED"/>
    <property type="match status" value="1"/>
</dbReference>
<evidence type="ECO:0000313" key="9">
    <source>
        <dbReference type="EMBL" id="KKN55210.1"/>
    </source>
</evidence>
<dbReference type="Gene3D" id="3.30.360.10">
    <property type="entry name" value="Dihydrodipicolinate Reductase, domain 2"/>
    <property type="match status" value="1"/>
</dbReference>
<dbReference type="GO" id="GO:0070401">
    <property type="term" value="F:NADP+ binding"/>
    <property type="evidence" value="ECO:0007669"/>
    <property type="project" value="InterPro"/>
</dbReference>
<evidence type="ECO:0000256" key="7">
    <source>
        <dbReference type="ARBA" id="ARBA00050557"/>
    </source>
</evidence>
<evidence type="ECO:0000256" key="6">
    <source>
        <dbReference type="ARBA" id="ARBA00023002"/>
    </source>
</evidence>
<dbReference type="CDD" id="cd17895">
    <property type="entry name" value="AGPR_1_N"/>
    <property type="match status" value="1"/>
</dbReference>
<dbReference type="FunFam" id="3.30.360.10:FF:000014">
    <property type="entry name" value="N-acetyl-gamma-glutamyl-phosphate reductase"/>
    <property type="match status" value="1"/>
</dbReference>
<evidence type="ECO:0000256" key="2">
    <source>
        <dbReference type="ARBA" id="ARBA00013072"/>
    </source>
</evidence>
<dbReference type="InterPro" id="IPR036291">
    <property type="entry name" value="NAD(P)-bd_dom_sf"/>
</dbReference>
<dbReference type="AlphaFoldDB" id="A0A0F9RFA1"/>
<sequence>MKMIKVGIIGATGYSGSELVRILYHHPKVDIITLSSNSHNDQVYSSVFENFNKISEMKCEEEDLESLSEELDVVFLALPNGKAFELLTDSILKNVKVIDLSGDFRLKDVGVYEEWYKLKHLNESLIDKATYGLSEWKRSQIKNSSLISNPGCYPTCALLSLLPLIKENILEENSIIIDAKSGVSGAGRSLNLTTHFSECNESIKPYSVKSHRHTPEIEQELNEITGNGNSIIFTPHLLPMNRGILCTIYGTLKQQINYDEIKNIYEKYYKDEYFIRLTKENIFPETKWVKGSNYCDIGFTSDKRSNKIIIIGAIDNLIKGAAGQAVQNMNIMFNLKENMGLDSIPIFPI</sequence>
<dbReference type="GO" id="GO:0003942">
    <property type="term" value="F:N-acetyl-gamma-glutamyl-phosphate reductase activity"/>
    <property type="evidence" value="ECO:0007669"/>
    <property type="project" value="UniProtKB-EC"/>
</dbReference>
<dbReference type="Gene3D" id="3.40.50.720">
    <property type="entry name" value="NAD(P)-binding Rossmann-like Domain"/>
    <property type="match status" value="1"/>
</dbReference>
<dbReference type="PANTHER" id="PTHR32338">
    <property type="entry name" value="N-ACETYL-GAMMA-GLUTAMYL-PHOSPHATE REDUCTASE, CHLOROPLASTIC-RELATED-RELATED"/>
    <property type="match status" value="1"/>
</dbReference>
<dbReference type="EC" id="1.2.1.38" evidence="2"/>
<dbReference type="InterPro" id="IPR000534">
    <property type="entry name" value="Semialdehyde_DH_NAD-bd"/>
</dbReference>
<organism evidence="9">
    <name type="scientific">marine sediment metagenome</name>
    <dbReference type="NCBI Taxonomy" id="412755"/>
    <lineage>
        <taxon>unclassified sequences</taxon>
        <taxon>metagenomes</taxon>
        <taxon>ecological metagenomes</taxon>
    </lineage>
</organism>
<dbReference type="HAMAP" id="MF_00150">
    <property type="entry name" value="ArgC_type1"/>
    <property type="match status" value="1"/>
</dbReference>
<evidence type="ECO:0000256" key="1">
    <source>
        <dbReference type="ARBA" id="ARBA00004862"/>
    </source>
</evidence>
<keyword evidence="4" id="KW-0028">Amino-acid biosynthesis</keyword>
<keyword evidence="3" id="KW-0055">Arginine biosynthesis</keyword>
<dbReference type="InterPro" id="IPR058924">
    <property type="entry name" value="AGPR_dimerisation_dom"/>
</dbReference>
<dbReference type="EMBL" id="LAZR01000895">
    <property type="protein sequence ID" value="KKN55210.1"/>
    <property type="molecule type" value="Genomic_DNA"/>
</dbReference>
<keyword evidence="6" id="KW-0560">Oxidoreductase</keyword>
<proteinExistence type="inferred from homology"/>
<protein>
    <recommendedName>
        <fullName evidence="2">N-acetyl-gamma-glutamyl-phosphate reductase</fullName>
        <ecNumber evidence="2">1.2.1.38</ecNumber>
    </recommendedName>
</protein>
<dbReference type="PROSITE" id="PS01224">
    <property type="entry name" value="ARGC"/>
    <property type="match status" value="1"/>
</dbReference>
<evidence type="ECO:0000259" key="8">
    <source>
        <dbReference type="SMART" id="SM00859"/>
    </source>
</evidence>
<dbReference type="GO" id="GO:0006526">
    <property type="term" value="P:L-arginine biosynthetic process"/>
    <property type="evidence" value="ECO:0007669"/>
    <property type="project" value="UniProtKB-KW"/>
</dbReference>
<comment type="pathway">
    <text evidence="1">Amino-acid biosynthesis; L-arginine biosynthesis; N(2)-acetyl-L-ornithine from L-glutamate: step 3/4.</text>
</comment>
<dbReference type="InterPro" id="IPR000706">
    <property type="entry name" value="AGPR_type-1"/>
</dbReference>
<feature type="domain" description="Semialdehyde dehydrogenase NAD-binding" evidence="8">
    <location>
        <begin position="5"/>
        <end position="144"/>
    </location>
</feature>
<evidence type="ECO:0000256" key="3">
    <source>
        <dbReference type="ARBA" id="ARBA00022571"/>
    </source>
</evidence>
<accession>A0A0F9RFA1</accession>
<dbReference type="SUPFAM" id="SSF55347">
    <property type="entry name" value="Glyceraldehyde-3-phosphate dehydrogenase-like, C-terminal domain"/>
    <property type="match status" value="1"/>
</dbReference>
<reference evidence="9" key="1">
    <citation type="journal article" date="2015" name="Nature">
        <title>Complex archaea that bridge the gap between prokaryotes and eukaryotes.</title>
        <authorList>
            <person name="Spang A."/>
            <person name="Saw J.H."/>
            <person name="Jorgensen S.L."/>
            <person name="Zaremba-Niedzwiedzka K."/>
            <person name="Martijn J."/>
            <person name="Lind A.E."/>
            <person name="van Eijk R."/>
            <person name="Schleper C."/>
            <person name="Guy L."/>
            <person name="Ettema T.J."/>
        </authorList>
    </citation>
    <scope>NUCLEOTIDE SEQUENCE</scope>
</reference>
<name>A0A0F9RFA1_9ZZZZ</name>
<gene>
    <name evidence="9" type="ORF">LCGC14_0584450</name>
</gene>
<dbReference type="CDD" id="cd23934">
    <property type="entry name" value="AGPR_1_C"/>
    <property type="match status" value="1"/>
</dbReference>
<dbReference type="Pfam" id="PF01118">
    <property type="entry name" value="Semialdhyde_dh"/>
    <property type="match status" value="1"/>
</dbReference>
<dbReference type="InterPro" id="IPR023013">
    <property type="entry name" value="AGPR_AS"/>
</dbReference>